<protein>
    <submittedName>
        <fullName evidence="5">WD domain, G-beta repeat, putative</fullName>
    </submittedName>
</protein>
<feature type="repeat" description="WD" evidence="4">
    <location>
        <begin position="205"/>
        <end position="246"/>
    </location>
</feature>
<dbReference type="GO" id="GO:0000398">
    <property type="term" value="P:mRNA splicing, via spliceosome"/>
    <property type="evidence" value="ECO:0007669"/>
    <property type="project" value="InterPro"/>
</dbReference>
<evidence type="ECO:0000256" key="2">
    <source>
        <dbReference type="ARBA" id="ARBA00022737"/>
    </source>
</evidence>
<gene>
    <name evidence="5" type="ORF">TAT_000359200</name>
    <name evidence="6" type="ORF">TAV_000359100</name>
</gene>
<dbReference type="SUPFAM" id="SSF50978">
    <property type="entry name" value="WD40 repeat-like"/>
    <property type="match status" value="1"/>
</dbReference>
<feature type="repeat" description="WD" evidence="4">
    <location>
        <begin position="414"/>
        <end position="457"/>
    </location>
</feature>
<dbReference type="PROSITE" id="PS00678">
    <property type="entry name" value="WD_REPEATS_1"/>
    <property type="match status" value="2"/>
</dbReference>
<dbReference type="PRINTS" id="PR00320">
    <property type="entry name" value="GPROTEINBRPT"/>
</dbReference>
<evidence type="ECO:0000313" key="6">
    <source>
        <dbReference type="EMBL" id="SVP95431.1"/>
    </source>
</evidence>
<dbReference type="GO" id="GO:0000974">
    <property type="term" value="C:Prp19 complex"/>
    <property type="evidence" value="ECO:0007669"/>
    <property type="project" value="TreeGrafter"/>
</dbReference>
<dbReference type="InterPro" id="IPR036322">
    <property type="entry name" value="WD40_repeat_dom_sf"/>
</dbReference>
<feature type="repeat" description="WD" evidence="4">
    <location>
        <begin position="247"/>
        <end position="288"/>
    </location>
</feature>
<evidence type="ECO:0000256" key="1">
    <source>
        <dbReference type="ARBA" id="ARBA00022574"/>
    </source>
</evidence>
<evidence type="ECO:0000256" key="3">
    <source>
        <dbReference type="ARBA" id="ARBA00025726"/>
    </source>
</evidence>
<dbReference type="FunFam" id="2.130.10.10:FF:000012">
    <property type="entry name" value="Putative pleiotropic regulator 1"/>
    <property type="match status" value="1"/>
</dbReference>
<dbReference type="CDD" id="cd00200">
    <property type="entry name" value="WD40"/>
    <property type="match status" value="1"/>
</dbReference>
<dbReference type="AlphaFoldDB" id="A0A3B0NEB2"/>
<dbReference type="PROSITE" id="PS50294">
    <property type="entry name" value="WD_REPEATS_REGION"/>
    <property type="match status" value="5"/>
</dbReference>
<dbReference type="Gene3D" id="2.130.10.10">
    <property type="entry name" value="YVTN repeat-like/Quinoprotein amine dehydrogenase"/>
    <property type="match status" value="1"/>
</dbReference>
<evidence type="ECO:0000313" key="5">
    <source>
        <dbReference type="EMBL" id="SVP94701.1"/>
    </source>
</evidence>
<dbReference type="InterPro" id="IPR019775">
    <property type="entry name" value="WD40_repeat_CS"/>
</dbReference>
<dbReference type="GO" id="GO:0071013">
    <property type="term" value="C:catalytic step 2 spliceosome"/>
    <property type="evidence" value="ECO:0007669"/>
    <property type="project" value="TreeGrafter"/>
</dbReference>
<dbReference type="GO" id="GO:0071011">
    <property type="term" value="C:precatalytic spliceosome"/>
    <property type="evidence" value="ECO:0007669"/>
    <property type="project" value="TreeGrafter"/>
</dbReference>
<dbReference type="Pfam" id="PF00400">
    <property type="entry name" value="WD40"/>
    <property type="match status" value="7"/>
</dbReference>
<feature type="repeat" description="WD" evidence="4">
    <location>
        <begin position="331"/>
        <end position="372"/>
    </location>
</feature>
<name>A0A3B0NEB2_THEAN</name>
<accession>A0A3B0NEB2</accession>
<dbReference type="PANTHER" id="PTHR19923:SF0">
    <property type="entry name" value="PLEIOTROPIC REGULATOR 1"/>
    <property type="match status" value="1"/>
</dbReference>
<dbReference type="PANTHER" id="PTHR19923">
    <property type="entry name" value="WD40 REPEAT PROTEINPRL1/PRL2-RELATED"/>
    <property type="match status" value="1"/>
</dbReference>
<dbReference type="InterPro" id="IPR015943">
    <property type="entry name" value="WD40/YVTN_repeat-like_dom_sf"/>
</dbReference>
<proteinExistence type="inferred from homology"/>
<dbReference type="PROSITE" id="PS50082">
    <property type="entry name" value="WD_REPEATS_2"/>
    <property type="match status" value="5"/>
</dbReference>
<dbReference type="EMBL" id="UIVT01000004">
    <property type="protein sequence ID" value="SVP94701.1"/>
    <property type="molecule type" value="Genomic_DNA"/>
</dbReference>
<organism evidence="5">
    <name type="scientific">Theileria annulata</name>
    <dbReference type="NCBI Taxonomy" id="5874"/>
    <lineage>
        <taxon>Eukaryota</taxon>
        <taxon>Sar</taxon>
        <taxon>Alveolata</taxon>
        <taxon>Apicomplexa</taxon>
        <taxon>Aconoidasida</taxon>
        <taxon>Piroplasmida</taxon>
        <taxon>Theileriidae</taxon>
        <taxon>Theileria</taxon>
    </lineage>
</organism>
<dbReference type="InterPro" id="IPR045241">
    <property type="entry name" value="Prp46/PLRG1-like"/>
</dbReference>
<keyword evidence="1 4" id="KW-0853">WD repeat</keyword>
<dbReference type="InterPro" id="IPR020472">
    <property type="entry name" value="WD40_PAC1"/>
</dbReference>
<sequence length="521" mass="59031">MSESSPIIRHPYSKFLKNNIYKSLNLFAGEYGSKPYNSTDSFTRKHIRSKILDEYISVSQYTPITNSSSQLIDRSKDKEALKPKIRKGKSALAEVIDSVDSELYALHQPKKLEHLDSDLGQTKYRLTDTNYLAISDTNSTKEKSSEGKELSVTPEEVKAETLKKYLKETVSKGHEIASLDINPKLERIRRGRPTWHAPWKLYRVIIGHHGWVHCVDVDISNEWFVTGSADRLIKIWDLASCELKLSLTGHINTVRDIKISSRSPYIFSCSEDNTVKCWDIEQNKVIRSYHGHLSGVYKLSLHPELDILFSGGRDAVVRVWDIRTKQAVHVLTGHSGTVMSLVSQSSEPQVISGSQDKTVRLWDLSMGKSIVTLTNHKKSIRAMSVHPTEYSFCSCASDNVKVWKCPEGQFIRNITGHNSILNCSAIKDDGDSSILVAGSNDGQLHFWDWNSGYKFQTLQSKVQKGSLESENGIFSLVFDKSESRLITAECDKTIKIYKQDETATEETHPIDYQPSKITRYY</sequence>
<keyword evidence="2" id="KW-0677">Repeat</keyword>
<evidence type="ECO:0000256" key="4">
    <source>
        <dbReference type="PROSITE-ProRule" id="PRU00221"/>
    </source>
</evidence>
<dbReference type="SMART" id="SM00320">
    <property type="entry name" value="WD40"/>
    <property type="match status" value="7"/>
</dbReference>
<dbReference type="InterPro" id="IPR001680">
    <property type="entry name" value="WD40_rpt"/>
</dbReference>
<dbReference type="EMBL" id="UIVS01000004">
    <property type="protein sequence ID" value="SVP95431.1"/>
    <property type="molecule type" value="Genomic_DNA"/>
</dbReference>
<dbReference type="VEuPathDB" id="PiroplasmaDB:TA10595"/>
<reference evidence="5" key="1">
    <citation type="submission" date="2018-07" db="EMBL/GenBank/DDBJ databases">
        <authorList>
            <person name="Quirk P.G."/>
            <person name="Krulwich T.A."/>
        </authorList>
    </citation>
    <scope>NUCLEOTIDE SEQUENCE</scope>
    <source>
        <strain evidence="5">Anand</strain>
    </source>
</reference>
<feature type="repeat" description="WD" evidence="4">
    <location>
        <begin position="289"/>
        <end position="330"/>
    </location>
</feature>
<comment type="similarity">
    <text evidence="3">Belongs to the WD repeat PRL1/PRL2 family.</text>
</comment>